<feature type="domain" description="Nitric oxide synthase-interacting protein zinc-finger" evidence="3">
    <location>
        <begin position="6"/>
        <end position="66"/>
    </location>
</feature>
<dbReference type="PANTHER" id="PTHR13063">
    <property type="entry name" value="ENOS INTERACTING PROTEIN"/>
    <property type="match status" value="1"/>
</dbReference>
<keyword evidence="2" id="KW-0539">Nucleus</keyword>
<accession>E1ZEF6</accession>
<dbReference type="eggNOG" id="KOG3039">
    <property type="taxonomic scope" value="Eukaryota"/>
</dbReference>
<comment type="subcellular location">
    <subcellularLocation>
        <location evidence="1">Nucleus</location>
    </subcellularLocation>
</comment>
<sequence length="309" mass="33999">MGCEALTYHERKALGHGTVMERLGKESIGNFYDCRLTLMPAVDPVCTPKGFLFSREAILENLLEQKKANKRKLAAWQAQQAEDTRKQEDKAAIDAEAALLAFDRQNHMGASEQLTKKLKQTINEEAEVLLADKRRASGAVNIKTNEERMKGMTGDTAFWVPGKVGESKVVLDKPDMSTLCPATGDKLKLKDLFSVRFTPVPDGGPHEYMDPVTKDIFINASRLVVLKPTGDVVLKETWERCIKGDGSYGGVPVGEDDVLELQRGGTGFAAHDKELQAKKRFLLGPGSGLADLRGQHQGPTSKFGLRFNN</sequence>
<evidence type="ECO:0000313" key="4">
    <source>
        <dbReference type="EMBL" id="EFN55862.1"/>
    </source>
</evidence>
<organism evidence="5">
    <name type="scientific">Chlorella variabilis</name>
    <name type="common">Green alga</name>
    <dbReference type="NCBI Taxonomy" id="554065"/>
    <lineage>
        <taxon>Eukaryota</taxon>
        <taxon>Viridiplantae</taxon>
        <taxon>Chlorophyta</taxon>
        <taxon>core chlorophytes</taxon>
        <taxon>Trebouxiophyceae</taxon>
        <taxon>Chlorellales</taxon>
        <taxon>Chlorellaceae</taxon>
        <taxon>Chlorella clade</taxon>
        <taxon>Chlorella</taxon>
    </lineage>
</organism>
<dbReference type="InterPro" id="IPR031790">
    <property type="entry name" value="Znf-NOSIP"/>
</dbReference>
<dbReference type="Pfam" id="PF15906">
    <property type="entry name" value="zf-NOSIP"/>
    <property type="match status" value="1"/>
</dbReference>
<dbReference type="EMBL" id="GL433843">
    <property type="protein sequence ID" value="EFN55862.1"/>
    <property type="molecule type" value="Genomic_DNA"/>
</dbReference>
<proteinExistence type="predicted"/>
<dbReference type="OMA" id="LENVHEH"/>
<dbReference type="OrthoDB" id="116827at2759"/>
<dbReference type="CDD" id="cd16662">
    <property type="entry name" value="RING-Ubox2_NOSIP"/>
    <property type="match status" value="1"/>
</dbReference>
<dbReference type="RefSeq" id="XP_005847964.1">
    <property type="nucleotide sequence ID" value="XM_005847902.1"/>
</dbReference>
<dbReference type="InterPro" id="IPR016818">
    <property type="entry name" value="NOSIP"/>
</dbReference>
<dbReference type="SUPFAM" id="SSF57850">
    <property type="entry name" value="RING/U-box"/>
    <property type="match status" value="1"/>
</dbReference>
<dbReference type="GO" id="GO:0061630">
    <property type="term" value="F:ubiquitin protein ligase activity"/>
    <property type="evidence" value="ECO:0007669"/>
    <property type="project" value="InterPro"/>
</dbReference>
<dbReference type="GO" id="GO:0005634">
    <property type="term" value="C:nucleus"/>
    <property type="evidence" value="ECO:0007669"/>
    <property type="project" value="UniProtKB-SubCell"/>
</dbReference>
<dbReference type="GeneID" id="17355475"/>
<evidence type="ECO:0000313" key="5">
    <source>
        <dbReference type="Proteomes" id="UP000008141"/>
    </source>
</evidence>
<dbReference type="KEGG" id="cvr:CHLNCDRAFT_145441"/>
<dbReference type="InParanoid" id="E1ZEF6"/>
<gene>
    <name evidence="4" type="ORF">CHLNCDRAFT_145441</name>
</gene>
<dbReference type="CDD" id="cd16661">
    <property type="entry name" value="RING-Ubox1_NOSIP"/>
    <property type="match status" value="1"/>
</dbReference>
<keyword evidence="5" id="KW-1185">Reference proteome</keyword>
<dbReference type="AlphaFoldDB" id="E1ZEF6"/>
<protein>
    <recommendedName>
        <fullName evidence="3">Nitric oxide synthase-interacting protein zinc-finger domain-containing protein</fullName>
    </recommendedName>
</protein>
<dbReference type="STRING" id="554065.E1ZEF6"/>
<evidence type="ECO:0000259" key="3">
    <source>
        <dbReference type="Pfam" id="PF15906"/>
    </source>
</evidence>
<reference evidence="4 5" key="1">
    <citation type="journal article" date="2010" name="Plant Cell">
        <title>The Chlorella variabilis NC64A genome reveals adaptation to photosymbiosis, coevolution with viruses, and cryptic sex.</title>
        <authorList>
            <person name="Blanc G."/>
            <person name="Duncan G."/>
            <person name="Agarkova I."/>
            <person name="Borodovsky M."/>
            <person name="Gurnon J."/>
            <person name="Kuo A."/>
            <person name="Lindquist E."/>
            <person name="Lucas S."/>
            <person name="Pangilinan J."/>
            <person name="Polle J."/>
            <person name="Salamov A."/>
            <person name="Terry A."/>
            <person name="Yamada T."/>
            <person name="Dunigan D.D."/>
            <person name="Grigoriev I.V."/>
            <person name="Claverie J.M."/>
            <person name="Van Etten J.L."/>
        </authorList>
    </citation>
    <scope>NUCLEOTIDE SEQUENCE [LARGE SCALE GENOMIC DNA]</scope>
    <source>
        <strain evidence="4 5">NC64A</strain>
    </source>
</reference>
<dbReference type="FunCoup" id="E1ZEF6">
    <property type="interactions" value="1764"/>
</dbReference>
<name>E1ZEF6_CHLVA</name>
<dbReference type="Proteomes" id="UP000008141">
    <property type="component" value="Unassembled WGS sequence"/>
</dbReference>
<evidence type="ECO:0000256" key="2">
    <source>
        <dbReference type="ARBA" id="ARBA00023242"/>
    </source>
</evidence>
<evidence type="ECO:0000256" key="1">
    <source>
        <dbReference type="ARBA" id="ARBA00004123"/>
    </source>
</evidence>
<dbReference type="PANTHER" id="PTHR13063:SF10">
    <property type="entry name" value="NITRIC OXIDE SYNTHASE-INTERACTING PROTEIN"/>
    <property type="match status" value="1"/>
</dbReference>